<dbReference type="InterPro" id="IPR048351">
    <property type="entry name" value="SOK_DIX"/>
</dbReference>
<accession>A0AAW0K0X4</accession>
<gene>
    <name evidence="11" type="primary">UFC_1</name>
    <name evidence="11" type="ORF">CFP56_026130</name>
</gene>
<keyword evidence="3" id="KW-1003">Cell membrane</keyword>
<dbReference type="PROSITE" id="PS50102">
    <property type="entry name" value="RRM"/>
    <property type="match status" value="2"/>
</dbReference>
<evidence type="ECO:0000256" key="8">
    <source>
        <dbReference type="PROSITE-ProRule" id="PRU00176"/>
    </source>
</evidence>
<dbReference type="Pfam" id="PF06136">
    <property type="entry name" value="SOK"/>
    <property type="match status" value="2"/>
</dbReference>
<evidence type="ECO:0000313" key="11">
    <source>
        <dbReference type="EMBL" id="KAK7832910.1"/>
    </source>
</evidence>
<name>A0AAW0K0X4_QUESU</name>
<sequence>MVLSNKKLKRKLRAELAETITKTVSESDLNNGGLTKPDPNAKPLLSLKELIDSATQKPRLTKREKRRKNQSLEDPEAVKSRRSGGGGDPEEKEGGSESLVEKKKKKKRKREEEEEEEVKDGALDSEENGVVKEAKKSKKKKKKKKVKKKTEEGKSEEENNGAELGSEGKGVMETNKNGESQPYEEVAKKIYVGGIPYYSTEDDIRSFFESCGTITEIDCMKFPESGKFRGIAIISFKTEAAAKRALALDGADMGGLYLKIQPYKATRVIKLPDFAPKIIEGYNRIYVGNLSWDITEDELRKFFSDCNILSIRFGEDKETGEFRGYAHVDFSDSLSLTMALKLDQQIVCGRPVKISCAVPMKGAGIKSRSAHTSEIIMAVDSAGRKVLCMPRQWQDRGTSPERTKVWMEPKSKTTEQKVPVIYYLSRNGQLEQPHFMEVPLSSPKGLYLRVDSAGRKVLCMPRQWQDRGTSPERTKVWMEPKSKTTEQKVPVIYYLSRNGQLEQPHFMEVPLSSPKGLYLRDVMNRLNFLRGQGMANMYTWSSKRSYKNGFVWQDLSDNDFIYPCHGQEYVFKGSLLLETSLSFRSYETVSSISSTSNNSFDTSTLSIDSNIPTVIVRKNNQSWNSFDDLREYEVYKARAGGEFAAKASNAATQTEDKGWQKRKDSEEVEECEGNDVTEMKGHEEVHLAFSKDGFGGLGSLEGSKKVGVRNLLAENDCPSEKRKASKVLMQLISCGSRGMKDPL</sequence>
<evidence type="ECO:0000313" key="12">
    <source>
        <dbReference type="Proteomes" id="UP000237347"/>
    </source>
</evidence>
<dbReference type="Gene3D" id="3.30.70.330">
    <property type="match status" value="2"/>
</dbReference>
<dbReference type="PANTHER" id="PTHR31083:SF4">
    <property type="entry name" value="PROTEIN SOSEKI 4-RELATED"/>
    <property type="match status" value="1"/>
</dbReference>
<evidence type="ECO:0000256" key="1">
    <source>
        <dbReference type="ARBA" id="ARBA00004413"/>
    </source>
</evidence>
<keyword evidence="2" id="KW-0217">Developmental protein</keyword>
<dbReference type="Proteomes" id="UP000237347">
    <property type="component" value="Unassembled WGS sequence"/>
</dbReference>
<evidence type="ECO:0000256" key="9">
    <source>
        <dbReference type="SAM" id="MobiDB-lite"/>
    </source>
</evidence>
<keyword evidence="5" id="KW-0472">Membrane</keyword>
<evidence type="ECO:0000256" key="5">
    <source>
        <dbReference type="ARBA" id="ARBA00023136"/>
    </source>
</evidence>
<evidence type="ECO:0000256" key="3">
    <source>
        <dbReference type="ARBA" id="ARBA00022475"/>
    </source>
</evidence>
<evidence type="ECO:0000256" key="7">
    <source>
        <dbReference type="ARBA" id="ARBA00024211"/>
    </source>
</evidence>
<feature type="compositionally biased region" description="Basic residues" evidence="9">
    <location>
        <begin position="135"/>
        <end position="148"/>
    </location>
</feature>
<dbReference type="InterPro" id="IPR034361">
    <property type="entry name" value="PHIP1_RRM1"/>
</dbReference>
<dbReference type="InterPro" id="IPR035979">
    <property type="entry name" value="RBD_domain_sf"/>
</dbReference>
<evidence type="ECO:0000259" key="10">
    <source>
        <dbReference type="PROSITE" id="PS50102"/>
    </source>
</evidence>
<evidence type="ECO:0000256" key="4">
    <source>
        <dbReference type="ARBA" id="ARBA00022618"/>
    </source>
</evidence>
<feature type="compositionally biased region" description="Polar residues" evidence="9">
    <location>
        <begin position="22"/>
        <end position="33"/>
    </location>
</feature>
<keyword evidence="4" id="KW-0132">Cell division</keyword>
<keyword evidence="8" id="KW-0694">RNA-binding</keyword>
<dbReference type="InterPro" id="IPR012677">
    <property type="entry name" value="Nucleotide-bd_a/b_plait_sf"/>
</dbReference>
<dbReference type="AlphaFoldDB" id="A0AAW0K0X4"/>
<dbReference type="GO" id="GO:0003723">
    <property type="term" value="F:RNA binding"/>
    <property type="evidence" value="ECO:0007669"/>
    <property type="project" value="UniProtKB-UniRule"/>
</dbReference>
<organism evidence="11 12">
    <name type="scientific">Quercus suber</name>
    <name type="common">Cork oak</name>
    <dbReference type="NCBI Taxonomy" id="58331"/>
    <lineage>
        <taxon>Eukaryota</taxon>
        <taxon>Viridiplantae</taxon>
        <taxon>Streptophyta</taxon>
        <taxon>Embryophyta</taxon>
        <taxon>Tracheophyta</taxon>
        <taxon>Spermatophyta</taxon>
        <taxon>Magnoliopsida</taxon>
        <taxon>eudicotyledons</taxon>
        <taxon>Gunneridae</taxon>
        <taxon>Pentapetalae</taxon>
        <taxon>rosids</taxon>
        <taxon>fabids</taxon>
        <taxon>Fagales</taxon>
        <taxon>Fagaceae</taxon>
        <taxon>Quercus</taxon>
    </lineage>
</organism>
<dbReference type="InterPro" id="IPR000504">
    <property type="entry name" value="RRM_dom"/>
</dbReference>
<dbReference type="InterPro" id="IPR010369">
    <property type="entry name" value="SOK"/>
</dbReference>
<dbReference type="SUPFAM" id="SSF54928">
    <property type="entry name" value="RNA-binding domain, RBD"/>
    <property type="match status" value="2"/>
</dbReference>
<dbReference type="GO" id="GO:0051258">
    <property type="term" value="P:protein polymerization"/>
    <property type="evidence" value="ECO:0007669"/>
    <property type="project" value="UniProtKB-ARBA"/>
</dbReference>
<evidence type="ECO:0000256" key="6">
    <source>
        <dbReference type="ARBA" id="ARBA00023306"/>
    </source>
</evidence>
<dbReference type="PANTHER" id="PTHR31083">
    <property type="entry name" value="UPSTREAM OF FLC PROTEIN (DUF966)"/>
    <property type="match status" value="1"/>
</dbReference>
<comment type="caution">
    <text evidence="11">The sequence shown here is derived from an EMBL/GenBank/DDBJ whole genome shotgun (WGS) entry which is preliminary data.</text>
</comment>
<dbReference type="CDD" id="cd12272">
    <property type="entry name" value="RRM2_PHIP1"/>
    <property type="match status" value="1"/>
</dbReference>
<feature type="compositionally biased region" description="Basic residues" evidence="9">
    <location>
        <begin position="59"/>
        <end position="69"/>
    </location>
</feature>
<dbReference type="Pfam" id="PF00076">
    <property type="entry name" value="RRM_1"/>
    <property type="match status" value="2"/>
</dbReference>
<proteinExistence type="inferred from homology"/>
<protein>
    <submittedName>
        <fullName evidence="11">Protein upstream of flc</fullName>
    </submittedName>
</protein>
<feature type="compositionally biased region" description="Basic and acidic residues" evidence="9">
    <location>
        <begin position="92"/>
        <end position="101"/>
    </location>
</feature>
<feature type="domain" description="RRM" evidence="10">
    <location>
        <begin position="188"/>
        <end position="265"/>
    </location>
</feature>
<keyword evidence="6" id="KW-0131">Cell cycle</keyword>
<feature type="region of interest" description="Disordered" evidence="9">
    <location>
        <begin position="22"/>
        <end position="177"/>
    </location>
</feature>
<reference evidence="11 12" key="1">
    <citation type="journal article" date="2018" name="Sci. Data">
        <title>The draft genome sequence of cork oak.</title>
        <authorList>
            <person name="Ramos A.M."/>
            <person name="Usie A."/>
            <person name="Barbosa P."/>
            <person name="Barros P.M."/>
            <person name="Capote T."/>
            <person name="Chaves I."/>
            <person name="Simoes F."/>
            <person name="Abreu I."/>
            <person name="Carrasquinho I."/>
            <person name="Faro C."/>
            <person name="Guimaraes J.B."/>
            <person name="Mendonca D."/>
            <person name="Nobrega F."/>
            <person name="Rodrigues L."/>
            <person name="Saibo N.J.M."/>
            <person name="Varela M.C."/>
            <person name="Egas C."/>
            <person name="Matos J."/>
            <person name="Miguel C.M."/>
            <person name="Oliveira M.M."/>
            <person name="Ricardo C.P."/>
            <person name="Goncalves S."/>
        </authorList>
    </citation>
    <scope>NUCLEOTIDE SEQUENCE [LARGE SCALE GENOMIC DNA]</scope>
    <source>
        <strain evidence="12">cv. HL8</strain>
    </source>
</reference>
<keyword evidence="12" id="KW-1185">Reference proteome</keyword>
<feature type="domain" description="RRM" evidence="10">
    <location>
        <begin position="283"/>
        <end position="359"/>
    </location>
</feature>
<feature type="compositionally biased region" description="Acidic residues" evidence="9">
    <location>
        <begin position="112"/>
        <end position="127"/>
    </location>
</feature>
<comment type="subcellular location">
    <subcellularLocation>
        <location evidence="1">Cell membrane</location>
        <topology evidence="1">Peripheral membrane protein</topology>
        <orientation evidence="1">Cytoplasmic side</orientation>
    </subcellularLocation>
</comment>
<evidence type="ECO:0000256" key="2">
    <source>
        <dbReference type="ARBA" id="ARBA00022473"/>
    </source>
</evidence>
<dbReference type="CDD" id="cd12271">
    <property type="entry name" value="RRM1_PHIP1"/>
    <property type="match status" value="1"/>
</dbReference>
<dbReference type="GO" id="GO:0005886">
    <property type="term" value="C:plasma membrane"/>
    <property type="evidence" value="ECO:0007669"/>
    <property type="project" value="UniProtKB-SubCell"/>
</dbReference>
<comment type="similarity">
    <text evidence="7">Belongs to the SOSEKI family.</text>
</comment>
<dbReference type="SMART" id="SM00360">
    <property type="entry name" value="RRM"/>
    <property type="match status" value="2"/>
</dbReference>
<dbReference type="InterPro" id="IPR034362">
    <property type="entry name" value="PHIP1_RRM2"/>
</dbReference>
<dbReference type="EMBL" id="PKMF04000417">
    <property type="protein sequence ID" value="KAK7832910.1"/>
    <property type="molecule type" value="Genomic_DNA"/>
</dbReference>
<dbReference type="GO" id="GO:0051301">
    <property type="term" value="P:cell division"/>
    <property type="evidence" value="ECO:0007669"/>
    <property type="project" value="UniProtKB-KW"/>
</dbReference>